<accession>A0A1H7TZY7</accession>
<keyword evidence="2" id="KW-1133">Transmembrane helix</keyword>
<feature type="transmembrane region" description="Helical" evidence="2">
    <location>
        <begin position="52"/>
        <end position="74"/>
    </location>
</feature>
<dbReference type="OrthoDB" id="9969192at2"/>
<dbReference type="AlphaFoldDB" id="A0A1H7TZY7"/>
<keyword evidence="1" id="KW-0175">Coiled coil</keyword>
<gene>
    <name evidence="3" type="ORF">SAMN05192542_11750</name>
</gene>
<name>A0A1H7TZY7_9BURK</name>
<sequence>MTDEIDPIEFGRMLARVEAQGQQLAELRAENQEMRTDIKRLLEMANQGRGSLFVLMGIGSLVGGVLIEASRYIFFGGR</sequence>
<evidence type="ECO:0000313" key="3">
    <source>
        <dbReference type="EMBL" id="SEL90114.1"/>
    </source>
</evidence>
<feature type="coiled-coil region" evidence="1">
    <location>
        <begin position="17"/>
        <end position="44"/>
    </location>
</feature>
<evidence type="ECO:0000313" key="4">
    <source>
        <dbReference type="Proteomes" id="UP000199120"/>
    </source>
</evidence>
<keyword evidence="4" id="KW-1185">Reference proteome</keyword>
<dbReference type="RefSeq" id="WP_090545082.1">
    <property type="nucleotide sequence ID" value="NZ_FNSR01000001.1"/>
</dbReference>
<protein>
    <submittedName>
        <fullName evidence="3">Uncharacterized protein</fullName>
    </submittedName>
</protein>
<keyword evidence="2" id="KW-0472">Membrane</keyword>
<evidence type="ECO:0000256" key="1">
    <source>
        <dbReference type="SAM" id="Coils"/>
    </source>
</evidence>
<proteinExistence type="predicted"/>
<dbReference type="EMBL" id="FOAJ01000017">
    <property type="protein sequence ID" value="SEL90114.1"/>
    <property type="molecule type" value="Genomic_DNA"/>
</dbReference>
<organism evidence="3 4">
    <name type="scientific">Paraburkholderia caballeronis</name>
    <dbReference type="NCBI Taxonomy" id="416943"/>
    <lineage>
        <taxon>Bacteria</taxon>
        <taxon>Pseudomonadati</taxon>
        <taxon>Pseudomonadota</taxon>
        <taxon>Betaproteobacteria</taxon>
        <taxon>Burkholderiales</taxon>
        <taxon>Burkholderiaceae</taxon>
        <taxon>Paraburkholderia</taxon>
    </lineage>
</organism>
<reference evidence="4" key="1">
    <citation type="submission" date="2016-10" db="EMBL/GenBank/DDBJ databases">
        <authorList>
            <person name="Varghese N."/>
            <person name="Submissions S."/>
        </authorList>
    </citation>
    <scope>NUCLEOTIDE SEQUENCE [LARGE SCALE GENOMIC DNA]</scope>
    <source>
        <strain evidence="4">LMG 26416</strain>
    </source>
</reference>
<dbReference type="STRING" id="416943.SAMN05445871_2400"/>
<dbReference type="Proteomes" id="UP000199120">
    <property type="component" value="Unassembled WGS sequence"/>
</dbReference>
<evidence type="ECO:0000256" key="2">
    <source>
        <dbReference type="SAM" id="Phobius"/>
    </source>
</evidence>
<keyword evidence="2" id="KW-0812">Transmembrane</keyword>